<proteinExistence type="predicted"/>
<evidence type="ECO:0000256" key="1">
    <source>
        <dbReference type="SAM" id="MobiDB-lite"/>
    </source>
</evidence>
<keyword evidence="3" id="KW-1185">Reference proteome</keyword>
<organism evidence="2 3">
    <name type="scientific">Aspergillus viridinutans</name>
    <dbReference type="NCBI Taxonomy" id="75553"/>
    <lineage>
        <taxon>Eukaryota</taxon>
        <taxon>Fungi</taxon>
        <taxon>Dikarya</taxon>
        <taxon>Ascomycota</taxon>
        <taxon>Pezizomycotina</taxon>
        <taxon>Eurotiomycetes</taxon>
        <taxon>Eurotiomycetidae</taxon>
        <taxon>Eurotiales</taxon>
        <taxon>Aspergillaceae</taxon>
        <taxon>Aspergillus</taxon>
        <taxon>Aspergillus subgen. Fumigati</taxon>
    </lineage>
</organism>
<sequence>MEIPCGDWLGLQPAVAASDSPGRTTPAAAVGPVDPVLTAFGPGQNWSGKPIPTGARGFRGHAGRARLGDQHGSIQQDQTGRMIPGSSTADDGGGRPDWIQWREQGVAAGRGGTPTGGVRAV</sequence>
<dbReference type="Proteomes" id="UP000710440">
    <property type="component" value="Unassembled WGS sequence"/>
</dbReference>
<dbReference type="AlphaFoldDB" id="A0A9P3BWH7"/>
<feature type="compositionally biased region" description="Polar residues" evidence="1">
    <location>
        <begin position="72"/>
        <end position="89"/>
    </location>
</feature>
<protein>
    <submittedName>
        <fullName evidence="2">Uncharacterized protein</fullName>
    </submittedName>
</protein>
<dbReference type="EMBL" id="BOPL01000006">
    <property type="protein sequence ID" value="GIK03788.1"/>
    <property type="molecule type" value="Genomic_DNA"/>
</dbReference>
<accession>A0A9P3BWH7</accession>
<gene>
    <name evidence="2" type="ORF">Aspvir_007862</name>
</gene>
<dbReference type="GeneID" id="66935844"/>
<reference evidence="2 3" key="1">
    <citation type="submission" date="2021-02" db="EMBL/GenBank/DDBJ databases">
        <title>Pan-genome distribution and transcriptional activeness of fungal secondary metabolism genes in Aspergillus section Fumigati.</title>
        <authorList>
            <person name="Takahashi H."/>
            <person name="Umemura M."/>
            <person name="Ninomiya A."/>
            <person name="Kusuya Y."/>
            <person name="Urayama S."/>
            <person name="Shimizu M."/>
            <person name="Watanabe A."/>
            <person name="Kamei K."/>
            <person name="Yaguchi T."/>
            <person name="Hagiwara D."/>
        </authorList>
    </citation>
    <scope>NUCLEOTIDE SEQUENCE [LARGE SCALE GENOMIC DNA]</scope>
    <source>
        <strain evidence="2 3">IFM 47045</strain>
    </source>
</reference>
<evidence type="ECO:0000313" key="2">
    <source>
        <dbReference type="EMBL" id="GIK03788.1"/>
    </source>
</evidence>
<comment type="caution">
    <text evidence="2">The sequence shown here is derived from an EMBL/GenBank/DDBJ whole genome shotgun (WGS) entry which is preliminary data.</text>
</comment>
<evidence type="ECO:0000313" key="3">
    <source>
        <dbReference type="Proteomes" id="UP000710440"/>
    </source>
</evidence>
<feature type="region of interest" description="Disordered" evidence="1">
    <location>
        <begin position="40"/>
        <end position="98"/>
    </location>
</feature>
<name>A0A9P3BWH7_ASPVI</name>
<dbReference type="RefSeq" id="XP_043126974.1">
    <property type="nucleotide sequence ID" value="XM_043271039.1"/>
</dbReference>